<dbReference type="STRING" id="5539.A0A3E2HL65"/>
<dbReference type="Proteomes" id="UP000258309">
    <property type="component" value="Unassembled WGS sequence"/>
</dbReference>
<name>A0A3E2HL65_SCYLI</name>
<dbReference type="GO" id="GO:0005739">
    <property type="term" value="C:mitochondrion"/>
    <property type="evidence" value="ECO:0007669"/>
    <property type="project" value="TreeGrafter"/>
</dbReference>
<dbReference type="AlphaFoldDB" id="A0A3E2HL65"/>
<dbReference type="PANTHER" id="PTHR37845:SF1">
    <property type="entry name" value="SEQUENCE ORPHAN"/>
    <property type="match status" value="1"/>
</dbReference>
<dbReference type="EMBL" id="NCSJ02000025">
    <property type="protein sequence ID" value="RFU34138.1"/>
    <property type="molecule type" value="Genomic_DNA"/>
</dbReference>
<protein>
    <submittedName>
        <fullName evidence="2">Uncharacterized protein</fullName>
    </submittedName>
</protein>
<feature type="non-terminal residue" evidence="2">
    <location>
        <position position="1"/>
    </location>
</feature>
<feature type="transmembrane region" description="Helical" evidence="1">
    <location>
        <begin position="110"/>
        <end position="130"/>
    </location>
</feature>
<dbReference type="PANTHER" id="PTHR37845">
    <property type="entry name" value="SEQUENCE ORPHAN"/>
    <property type="match status" value="1"/>
</dbReference>
<keyword evidence="1" id="KW-0472">Membrane</keyword>
<gene>
    <name evidence="2" type="ORF">B7463_g2251</name>
</gene>
<keyword evidence="3" id="KW-1185">Reference proteome</keyword>
<keyword evidence="1" id="KW-1133">Transmembrane helix</keyword>
<accession>A0A3E2HL65</accession>
<comment type="caution">
    <text evidence="2">The sequence shown here is derived from an EMBL/GenBank/DDBJ whole genome shotgun (WGS) entry which is preliminary data.</text>
</comment>
<reference evidence="2 3" key="1">
    <citation type="submission" date="2018-05" db="EMBL/GenBank/DDBJ databases">
        <title>Draft genome sequence of Scytalidium lignicola DSM 105466, a ubiquitous saprotrophic fungus.</title>
        <authorList>
            <person name="Buettner E."/>
            <person name="Gebauer A.M."/>
            <person name="Hofrichter M."/>
            <person name="Liers C."/>
            <person name="Kellner H."/>
        </authorList>
    </citation>
    <scope>NUCLEOTIDE SEQUENCE [LARGE SCALE GENOMIC DNA]</scope>
    <source>
        <strain evidence="2 3">DSM 105466</strain>
    </source>
</reference>
<dbReference type="OrthoDB" id="275936at2759"/>
<feature type="transmembrane region" description="Helical" evidence="1">
    <location>
        <begin position="73"/>
        <end position="90"/>
    </location>
</feature>
<evidence type="ECO:0000313" key="3">
    <source>
        <dbReference type="Proteomes" id="UP000258309"/>
    </source>
</evidence>
<proteinExistence type="predicted"/>
<feature type="non-terminal residue" evidence="2">
    <location>
        <position position="238"/>
    </location>
</feature>
<evidence type="ECO:0000313" key="2">
    <source>
        <dbReference type="EMBL" id="RFU34138.1"/>
    </source>
</evidence>
<evidence type="ECO:0000256" key="1">
    <source>
        <dbReference type="SAM" id="Phobius"/>
    </source>
</evidence>
<dbReference type="InterPro" id="IPR038781">
    <property type="entry name" value="C365.16-ike"/>
</dbReference>
<dbReference type="OMA" id="SCARHDT"/>
<organism evidence="2 3">
    <name type="scientific">Scytalidium lignicola</name>
    <name type="common">Hyphomycete</name>
    <dbReference type="NCBI Taxonomy" id="5539"/>
    <lineage>
        <taxon>Eukaryota</taxon>
        <taxon>Fungi</taxon>
        <taxon>Dikarya</taxon>
        <taxon>Ascomycota</taxon>
        <taxon>Pezizomycotina</taxon>
        <taxon>Leotiomycetes</taxon>
        <taxon>Leotiomycetes incertae sedis</taxon>
        <taxon>Scytalidium</taxon>
    </lineage>
</organism>
<feature type="transmembrane region" description="Helical" evidence="1">
    <location>
        <begin position="20"/>
        <end position="41"/>
    </location>
</feature>
<keyword evidence="1" id="KW-0812">Transmembrane</keyword>
<sequence>MLSGPGRLTDRWSDSLSALLAVDLGSAALSAALVAPVVTVIDRAVVEKSQINTSLLRVFNKHTLCVLRQPRRFFIAKPFFIVWTLYAATYSTANVTETLARDLFRVADKATISSAAFISTFLVNVPLGLWKDVRFAQFYGAIPDHSITRNAKTSPPLTIRGSACGLPVSMGVYATFLLRDGLTIFGSLLVPPSGGIIGGHSEFPRRPSACKVCSRPASCARHDTTSCHSGSSARPRYV</sequence>